<comment type="subcellular location">
    <subcellularLocation>
        <location evidence="1">Membrane</location>
    </subcellularLocation>
</comment>
<dbReference type="Pfam" id="PF00905">
    <property type="entry name" value="Transpeptidase"/>
    <property type="match status" value="1"/>
</dbReference>
<dbReference type="AlphaFoldDB" id="A0AAC9PRM7"/>
<keyword evidence="3" id="KW-0472">Membrane</keyword>
<dbReference type="Pfam" id="PF03717">
    <property type="entry name" value="PBP_dimer"/>
    <property type="match status" value="1"/>
</dbReference>
<dbReference type="InterPro" id="IPR050515">
    <property type="entry name" value="Beta-lactam/transpept"/>
</dbReference>
<dbReference type="InterPro" id="IPR012338">
    <property type="entry name" value="Beta-lactam/transpept-like"/>
</dbReference>
<dbReference type="Gene3D" id="3.90.1310.10">
    <property type="entry name" value="Penicillin-binding protein 2a (Domain 2)"/>
    <property type="match status" value="1"/>
</dbReference>
<dbReference type="Gene3D" id="3.30.450.330">
    <property type="match status" value="1"/>
</dbReference>
<sequence>MPEARSRGMRRPVQVRARNRVRSDVQNNHRRLRVGRLFLVLCLLATSVKLVEVQVVQAGAISEGSERQRRNDTVVNAERGAILDRNGSPLAISIETRVLFAQPSVIERVQREEGEDPAAYKREMAAHLVEVLGDAVDERELLDDLFSDRTFVYLVDGVQPSQAELIRQTYPEIGSEYRARRSYPAGPLASNVLGFANWRPDEKLVRGMVGLESSRNDLLSGEDGLLVADTAEGSRVVIPGSSHVVEPAVPGSDLMLTLDSDLQFVAQEQLTRYVEESGAEGGSLVVLDAKTAEVHAMVNDRTYDPNNTTGVSPEQLANPAVSHPFEPGSVNKIVAVAAAVEDGLLAPDDVLQVPGTVQVADRTIRDSWQHGVEAMTATGVLARSSNVGTLMISDEVGEDRFVEMLERFGVGRRTDVGLPGESPGQVPARENWSGSTFGNLPIGQGLSMTALQMAGMYQALANDGVRIPPRIIDARIDPEGLRTEEPTPSGVKVVSPETAQTVRDMLRAVVQDEPGQRGTGTGGALPGYQIAGKTGTAQQPDPETGAYSSVDEWITFAGILPADDPRFVIAVMLDAPDPGTSAAPLFRETASYLTQRHEIPLSPEPSPIVTLTER</sequence>
<feature type="domain" description="Penicillin-binding protein transpeptidase" evidence="4">
    <location>
        <begin position="282"/>
        <end position="588"/>
    </location>
</feature>
<evidence type="ECO:0000313" key="7">
    <source>
        <dbReference type="Proteomes" id="UP000185511"/>
    </source>
</evidence>
<comment type="similarity">
    <text evidence="2">Belongs to the transpeptidase family.</text>
</comment>
<dbReference type="Gene3D" id="3.40.710.10">
    <property type="entry name" value="DD-peptidase/beta-lactamase superfamily"/>
    <property type="match status" value="1"/>
</dbReference>
<keyword evidence="6" id="KW-0132">Cell division</keyword>
<reference evidence="7" key="1">
    <citation type="submission" date="2016-06" db="EMBL/GenBank/DDBJ databases">
        <title>Complete genome sequence of Actinoalloteichus fjordicus DSM 46855 (=ADI127-17), type strain of the new species Actinoalloteichus fjordicus.</title>
        <authorList>
            <person name="Ruckert C."/>
            <person name="Nouioui I."/>
            <person name="Willmese J."/>
            <person name="van Wezel G."/>
            <person name="Klenk H.-P."/>
            <person name="Kalinowski J."/>
            <person name="Zotchev S.B."/>
        </authorList>
    </citation>
    <scope>NUCLEOTIDE SEQUENCE [LARGE SCALE GENOMIC DNA]</scope>
    <source>
        <strain evidence="7">ADI127-7</strain>
    </source>
</reference>
<dbReference type="GO" id="GO:0008658">
    <property type="term" value="F:penicillin binding"/>
    <property type="evidence" value="ECO:0007669"/>
    <property type="project" value="InterPro"/>
</dbReference>
<dbReference type="Proteomes" id="UP000185511">
    <property type="component" value="Chromosome"/>
</dbReference>
<evidence type="ECO:0000256" key="1">
    <source>
        <dbReference type="ARBA" id="ARBA00004370"/>
    </source>
</evidence>
<dbReference type="EMBL" id="CP016076">
    <property type="protein sequence ID" value="APU13986.1"/>
    <property type="molecule type" value="Genomic_DNA"/>
</dbReference>
<dbReference type="PANTHER" id="PTHR30627:SF1">
    <property type="entry name" value="PEPTIDOGLYCAN D,D-TRANSPEPTIDASE FTSI"/>
    <property type="match status" value="1"/>
</dbReference>
<proteinExistence type="inferred from homology"/>
<dbReference type="SUPFAM" id="SSF56519">
    <property type="entry name" value="Penicillin binding protein dimerisation domain"/>
    <property type="match status" value="1"/>
</dbReference>
<feature type="domain" description="Penicillin-binding protein dimerisation" evidence="5">
    <location>
        <begin position="75"/>
        <end position="224"/>
    </location>
</feature>
<keyword evidence="6" id="KW-0328">Glycosyltransferase</keyword>
<keyword evidence="6" id="KW-0808">Transferase</keyword>
<organism evidence="6 7">
    <name type="scientific">Actinoalloteichus fjordicus</name>
    <dbReference type="NCBI Taxonomy" id="1612552"/>
    <lineage>
        <taxon>Bacteria</taxon>
        <taxon>Bacillati</taxon>
        <taxon>Actinomycetota</taxon>
        <taxon>Actinomycetes</taxon>
        <taxon>Pseudonocardiales</taxon>
        <taxon>Pseudonocardiaceae</taxon>
        <taxon>Actinoalloteichus</taxon>
    </lineage>
</organism>
<dbReference type="GO" id="GO:0071555">
    <property type="term" value="P:cell wall organization"/>
    <property type="evidence" value="ECO:0007669"/>
    <property type="project" value="TreeGrafter"/>
</dbReference>
<dbReference type="GO" id="GO:0005886">
    <property type="term" value="C:plasma membrane"/>
    <property type="evidence" value="ECO:0007669"/>
    <property type="project" value="TreeGrafter"/>
</dbReference>
<evidence type="ECO:0000259" key="4">
    <source>
        <dbReference type="Pfam" id="PF00905"/>
    </source>
</evidence>
<dbReference type="EC" id="2.4.1.129" evidence="6"/>
<keyword evidence="7" id="KW-1185">Reference proteome</keyword>
<dbReference type="InterPro" id="IPR036138">
    <property type="entry name" value="PBP_dimer_sf"/>
</dbReference>
<accession>A0AAC9PRM7</accession>
<evidence type="ECO:0000259" key="5">
    <source>
        <dbReference type="Pfam" id="PF03717"/>
    </source>
</evidence>
<dbReference type="KEGG" id="acad:UA74_09615"/>
<evidence type="ECO:0000313" key="6">
    <source>
        <dbReference type="EMBL" id="APU13986.1"/>
    </source>
</evidence>
<protein>
    <submittedName>
        <fullName evidence="6">Cell division protein FtsI/penicillin-binding protein 2</fullName>
        <ecNumber evidence="6">2.4.1.129</ecNumber>
    </submittedName>
</protein>
<evidence type="ECO:0000256" key="3">
    <source>
        <dbReference type="ARBA" id="ARBA00023136"/>
    </source>
</evidence>
<name>A0AAC9PRM7_9PSEU</name>
<dbReference type="GO" id="GO:0051301">
    <property type="term" value="P:cell division"/>
    <property type="evidence" value="ECO:0007669"/>
    <property type="project" value="UniProtKB-KW"/>
</dbReference>
<dbReference type="InterPro" id="IPR005311">
    <property type="entry name" value="PBP_dimer"/>
</dbReference>
<gene>
    <name evidence="6" type="ORF">UA74_09615</name>
</gene>
<dbReference type="GO" id="GO:0016757">
    <property type="term" value="F:glycosyltransferase activity"/>
    <property type="evidence" value="ECO:0007669"/>
    <property type="project" value="UniProtKB-KW"/>
</dbReference>
<evidence type="ECO:0000256" key="2">
    <source>
        <dbReference type="ARBA" id="ARBA00007171"/>
    </source>
</evidence>
<dbReference type="PANTHER" id="PTHR30627">
    <property type="entry name" value="PEPTIDOGLYCAN D,D-TRANSPEPTIDASE"/>
    <property type="match status" value="1"/>
</dbReference>
<keyword evidence="6" id="KW-0131">Cell cycle</keyword>
<dbReference type="InterPro" id="IPR001460">
    <property type="entry name" value="PCN-bd_Tpept"/>
</dbReference>
<dbReference type="SUPFAM" id="SSF56601">
    <property type="entry name" value="beta-lactamase/transpeptidase-like"/>
    <property type="match status" value="1"/>
</dbReference>